<dbReference type="InterPro" id="IPR052345">
    <property type="entry name" value="Rad_response_metalloprotease"/>
</dbReference>
<evidence type="ECO:0000313" key="3">
    <source>
        <dbReference type="Proteomes" id="UP000018291"/>
    </source>
</evidence>
<comment type="caution">
    <text evidence="2">The sequence shown here is derived from an EMBL/GenBank/DDBJ whole genome shotgun (WGS) entry which is preliminary data.</text>
</comment>
<keyword evidence="3" id="KW-1185">Reference proteome</keyword>
<sequence length="517" mass="56479">MSVRWERFSGDTSTFAIKIAFHADPDDGQGADADTARSWGALQVWVDGINLCAHVDQGETLQSAHWYLLSTLEWLASNWDPLLHEERLPLSSSRYETAADLANATPAMLVGGVGSSQALAEDEHRFAWEQRHTFRAARDGGLLPDVRLRRFRDEIEVSWNNTPLAGAAGAEFLAAKGRSLQEPAQVAGALHEVLLEGSKWLRAQRPTSVRVSELETAVHQLQLPDREEVRTAWLAGLGADRDQIVDRWRRVVTKVKTFADPAAFERTFVSESESGLVLRGSCEAALLFGSASPTIDEDDALVLARLLLAQYESGAQDGLEDLVRDEPPDPDLAAWQHGYELAETFLDSVGDEFTGDQTDIGGFLENRGIASLSIALSDRHVRAISFASPSHVPTIALNSSSLSFRSPKAQRFTLAHELCHLLFDRSRGARLAVASGPWAPKIIEQRANAFAAMLLMPPALLASAISATDGELDSPETIKSVASRLGVSVASLREHAHNVGLIDETARDDLRLIFSRE</sequence>
<dbReference type="RefSeq" id="WP_012229719.1">
    <property type="nucleotide sequence ID" value="NZ_HG422565.1"/>
</dbReference>
<name>R4Z3E9_9ACTN</name>
<gene>
    <name evidence="2" type="ORF">BN381_600019</name>
</gene>
<evidence type="ECO:0000259" key="1">
    <source>
        <dbReference type="Pfam" id="PF06114"/>
    </source>
</evidence>
<dbReference type="Pfam" id="PF06114">
    <property type="entry name" value="Peptidase_M78"/>
    <property type="match status" value="1"/>
</dbReference>
<dbReference type="EMBL" id="CANL01000057">
    <property type="protein sequence ID" value="CCM65205.1"/>
    <property type="molecule type" value="Genomic_DNA"/>
</dbReference>
<feature type="domain" description="IrrE N-terminal-like" evidence="1">
    <location>
        <begin position="374"/>
        <end position="493"/>
    </location>
</feature>
<dbReference type="InterPro" id="IPR010359">
    <property type="entry name" value="IrrE_HExxH"/>
</dbReference>
<dbReference type="PANTHER" id="PTHR43236">
    <property type="entry name" value="ANTITOXIN HIGA1"/>
    <property type="match status" value="1"/>
</dbReference>
<dbReference type="OrthoDB" id="9794834at2"/>
<dbReference type="Proteomes" id="UP000018291">
    <property type="component" value="Unassembled WGS sequence"/>
</dbReference>
<protein>
    <recommendedName>
        <fullName evidence="1">IrrE N-terminal-like domain-containing protein</fullName>
    </recommendedName>
</protein>
<evidence type="ECO:0000313" key="2">
    <source>
        <dbReference type="EMBL" id="CCM65205.1"/>
    </source>
</evidence>
<dbReference type="PANTHER" id="PTHR43236:SF1">
    <property type="entry name" value="BLL7220 PROTEIN"/>
    <property type="match status" value="1"/>
</dbReference>
<organism evidence="2 3">
    <name type="scientific">Candidatus Neomicrothrix parvicella RN1</name>
    <dbReference type="NCBI Taxonomy" id="1229780"/>
    <lineage>
        <taxon>Bacteria</taxon>
        <taxon>Bacillati</taxon>
        <taxon>Actinomycetota</taxon>
        <taxon>Acidimicrobiia</taxon>
        <taxon>Acidimicrobiales</taxon>
        <taxon>Microthrixaceae</taxon>
        <taxon>Candidatus Neomicrothrix</taxon>
    </lineage>
</organism>
<accession>R4Z3E9</accession>
<dbReference type="Gene3D" id="1.10.10.2910">
    <property type="match status" value="1"/>
</dbReference>
<dbReference type="HOGENOM" id="CLU_526480_0_0_11"/>
<reference evidence="2 3" key="1">
    <citation type="journal article" date="2013" name="ISME J.">
        <title>Metabolic model for the filamentous 'Candidatus Microthrix parvicella' based on genomic and metagenomic analyses.</title>
        <authorList>
            <person name="Jon McIlroy S."/>
            <person name="Kristiansen R."/>
            <person name="Albertsen M."/>
            <person name="Michael Karst S."/>
            <person name="Rossetti S."/>
            <person name="Lund Nielsen J."/>
            <person name="Tandoi V."/>
            <person name="James Seviour R."/>
            <person name="Nielsen P.H."/>
        </authorList>
    </citation>
    <scope>NUCLEOTIDE SEQUENCE [LARGE SCALE GENOMIC DNA]</scope>
    <source>
        <strain evidence="2 3">RN1</strain>
    </source>
</reference>
<dbReference type="eggNOG" id="COG2856">
    <property type="taxonomic scope" value="Bacteria"/>
</dbReference>
<proteinExistence type="predicted"/>
<dbReference type="AlphaFoldDB" id="R4Z3E9"/>